<feature type="transmembrane region" description="Helical" evidence="1">
    <location>
        <begin position="382"/>
        <end position="403"/>
    </location>
</feature>
<keyword evidence="1" id="KW-0472">Membrane</keyword>
<proteinExistence type="predicted"/>
<feature type="transmembrane region" description="Helical" evidence="1">
    <location>
        <begin position="317"/>
        <end position="340"/>
    </location>
</feature>
<feature type="transmembrane region" description="Helical" evidence="1">
    <location>
        <begin position="216"/>
        <end position="234"/>
    </location>
</feature>
<organism evidence="2 3">
    <name type="scientific">Komagataella pastoris</name>
    <name type="common">Yeast</name>
    <name type="synonym">Pichia pastoris</name>
    <dbReference type="NCBI Taxonomy" id="4922"/>
    <lineage>
        <taxon>Eukaryota</taxon>
        <taxon>Fungi</taxon>
        <taxon>Dikarya</taxon>
        <taxon>Ascomycota</taxon>
        <taxon>Saccharomycotina</taxon>
        <taxon>Pichiomycetes</taxon>
        <taxon>Pichiales</taxon>
        <taxon>Pichiaceae</taxon>
        <taxon>Komagataella</taxon>
    </lineage>
</organism>
<dbReference type="OrthoDB" id="10062838at2759"/>
<accession>A0A1B2JG08</accession>
<dbReference type="SUPFAM" id="SSF103481">
    <property type="entry name" value="Multidrug resistance efflux transporter EmrE"/>
    <property type="match status" value="2"/>
</dbReference>
<name>A0A1B2JG08_PICPA</name>
<protein>
    <submittedName>
        <fullName evidence="2">BA75_04306T0</fullName>
    </submittedName>
</protein>
<feature type="transmembrane region" description="Helical" evidence="1">
    <location>
        <begin position="183"/>
        <end position="204"/>
    </location>
</feature>
<gene>
    <name evidence="2" type="ORF">ATY40_BA7504306</name>
</gene>
<dbReference type="InterPro" id="IPR031581">
    <property type="entry name" value="Csg2"/>
</dbReference>
<sequence length="460" mass="51572">MNNYRTMDKVSRKNARGTFQRDLTYSEPSLPDGGRIVYSKGKIVFVFLLFLISIAAFVSQTEITSFVYSEGFNEPFLLLYLTHGSWFVLWPLQFISVAFFKTTRKYIRHLRGYESLVPGTKWKGFRRTFASSVKAQHRNIHHTSELIAKSCSPGFKSSMPLDYQPQKHPKTYRDFFTSNSIKYILLTSIPITLILNVAGSSWYFALTLSTSNDVTAIYNCSAFTAYAFAIPLLGERFSFLKLSSVMIAVFGVFIVTYNPAVPSDDDQSGNDKSYRFVGNVIISVGAVLYGLYEVLYKKYLCCPSSLISSRRQASMSNFAMSVIGIFNFGIFWAPLAFAHFTGLHRFNLDYSGTIWLLVGLSVLSNLLFSCSFLALTSLTSPVLSSVSSLVTILFVGITDWLLFGIELSWAQIFGDMIVVLGFGLLIYGSWNEISEDEEDDLVIDSDAESVVSAQVSEGRR</sequence>
<dbReference type="GO" id="GO:0030234">
    <property type="term" value="F:enzyme regulator activity"/>
    <property type="evidence" value="ECO:0007669"/>
    <property type="project" value="InterPro"/>
</dbReference>
<evidence type="ECO:0000256" key="1">
    <source>
        <dbReference type="SAM" id="Phobius"/>
    </source>
</evidence>
<reference evidence="2 3" key="1">
    <citation type="submission" date="2016-02" db="EMBL/GenBank/DDBJ databases">
        <title>Comparative genomic and transcriptomic foundation for Pichia pastoris.</title>
        <authorList>
            <person name="Love K.R."/>
            <person name="Shah K.A."/>
            <person name="Whittaker C.A."/>
            <person name="Wu J."/>
            <person name="Bartlett M.C."/>
            <person name="Ma D."/>
            <person name="Leeson R.L."/>
            <person name="Priest M."/>
            <person name="Young S.K."/>
            <person name="Love J.C."/>
        </authorList>
    </citation>
    <scope>NUCLEOTIDE SEQUENCE [LARGE SCALE GENOMIC DNA]</scope>
    <source>
        <strain evidence="2 3">ATCC 28485</strain>
    </source>
</reference>
<keyword evidence="3" id="KW-1185">Reference proteome</keyword>
<dbReference type="EMBL" id="CP014586">
    <property type="protein sequence ID" value="ANZ76923.1"/>
    <property type="molecule type" value="Genomic_DNA"/>
</dbReference>
<keyword evidence="1" id="KW-0812">Transmembrane</keyword>
<evidence type="ECO:0000313" key="2">
    <source>
        <dbReference type="EMBL" id="ANZ76923.1"/>
    </source>
</evidence>
<dbReference type="InterPro" id="IPR026505">
    <property type="entry name" value="Solute_c_fam_35_mem_F3/F4"/>
</dbReference>
<feature type="transmembrane region" description="Helical" evidence="1">
    <location>
        <begin position="276"/>
        <end position="296"/>
    </location>
</feature>
<dbReference type="GO" id="GO:0005789">
    <property type="term" value="C:endoplasmic reticulum membrane"/>
    <property type="evidence" value="ECO:0007669"/>
    <property type="project" value="InterPro"/>
</dbReference>
<dbReference type="PANTHER" id="PTHR19346">
    <property type="entry name" value="SUGAR PHOSPHATE TRANSPORTER DOMAIN-CONTAINING PROTEIN"/>
    <property type="match status" value="1"/>
</dbReference>
<feature type="transmembrane region" description="Helical" evidence="1">
    <location>
        <begin position="43"/>
        <end position="60"/>
    </location>
</feature>
<dbReference type="Proteomes" id="UP000094565">
    <property type="component" value="Chromosome 3"/>
</dbReference>
<dbReference type="GO" id="GO:0006874">
    <property type="term" value="P:intracellular calcium ion homeostasis"/>
    <property type="evidence" value="ECO:0007669"/>
    <property type="project" value="InterPro"/>
</dbReference>
<dbReference type="PANTHER" id="PTHR19346:SF4">
    <property type="entry name" value="SUGAR PHOSPHATE TRANSPORTER DOMAIN-CONTAINING PROTEIN"/>
    <property type="match status" value="1"/>
</dbReference>
<keyword evidence="1" id="KW-1133">Transmembrane helix</keyword>
<dbReference type="AlphaFoldDB" id="A0A1B2JG08"/>
<dbReference type="InterPro" id="IPR037185">
    <property type="entry name" value="EmrE-like"/>
</dbReference>
<dbReference type="Pfam" id="PF16965">
    <property type="entry name" value="CSG2"/>
    <property type="match status" value="1"/>
</dbReference>
<evidence type="ECO:0000313" key="3">
    <source>
        <dbReference type="Proteomes" id="UP000094565"/>
    </source>
</evidence>
<feature type="transmembrane region" description="Helical" evidence="1">
    <location>
        <begin position="352"/>
        <end position="375"/>
    </location>
</feature>
<feature type="transmembrane region" description="Helical" evidence="1">
    <location>
        <begin position="80"/>
        <end position="100"/>
    </location>
</feature>
<feature type="transmembrane region" description="Helical" evidence="1">
    <location>
        <begin position="409"/>
        <end position="427"/>
    </location>
</feature>
<feature type="transmembrane region" description="Helical" evidence="1">
    <location>
        <begin position="239"/>
        <end position="256"/>
    </location>
</feature>